<dbReference type="PANTHER" id="PTHR12821:SF0">
    <property type="entry name" value="BYSTIN"/>
    <property type="match status" value="1"/>
</dbReference>
<feature type="compositionally biased region" description="Acidic residues" evidence="2">
    <location>
        <begin position="70"/>
        <end position="92"/>
    </location>
</feature>
<dbReference type="GO" id="GO:0005730">
    <property type="term" value="C:nucleolus"/>
    <property type="evidence" value="ECO:0007669"/>
    <property type="project" value="TreeGrafter"/>
</dbReference>
<dbReference type="AlphaFoldDB" id="A0A8H3H817"/>
<accession>A0A8H3H817</accession>
<dbReference type="GO" id="GO:0005737">
    <property type="term" value="C:cytoplasm"/>
    <property type="evidence" value="ECO:0007669"/>
    <property type="project" value="TreeGrafter"/>
</dbReference>
<comment type="similarity">
    <text evidence="1">Belongs to the bystin family.</text>
</comment>
<dbReference type="Proteomes" id="UP000663850">
    <property type="component" value="Unassembled WGS sequence"/>
</dbReference>
<dbReference type="Pfam" id="PF05291">
    <property type="entry name" value="Bystin"/>
    <property type="match status" value="1"/>
</dbReference>
<feature type="compositionally biased region" description="Acidic residues" evidence="2">
    <location>
        <begin position="107"/>
        <end position="126"/>
    </location>
</feature>
<dbReference type="InterPro" id="IPR007955">
    <property type="entry name" value="Bystin"/>
</dbReference>
<feature type="compositionally biased region" description="Basic and acidic residues" evidence="2">
    <location>
        <begin position="50"/>
        <end position="69"/>
    </location>
</feature>
<dbReference type="EMBL" id="CAJMWZ010004553">
    <property type="protein sequence ID" value="CAE6491997.1"/>
    <property type="molecule type" value="Genomic_DNA"/>
</dbReference>
<sequence length="459" mass="51506">MPRATTPKGKSRHDPLHVQIGEDETYAKFGRVSAGKQGKKRKSENEEELEKALDTRTSRKIFDLAKDQQEELDLVDDEGNEKDVDDEADSDEQLNAARTARVPTMQDSDDEDENEYPDEEYEELEIDPEDMTTLDALMPSNVETRKTLADMIMEKLNAAEAATEGTENKKIRISVKPNSREEAGPPNPAEGLNPKVVEVYTKVGQLLNHYKSGPLPKPFKVLPSLPQWARLLALTKPHEWTPHAHYAATRMLVSNLKPESVRHYLEGVLLEAVRDDIRINGKLNVHLYDALKKAVYKPAAFFKGIVFPLCETGCTLKEAAIVASVLMKVSVPNLHSAAALLRLASMDYSGPNSLFIRILLDKKYALPYKVVDGLVFHFIRIANTHKGSRAEGDKLPVLWHQSLLVFCQRYASDLSPDQKDSLLDVIRAHPHAQIGPEIRRELINAASKSTQRDNDVVMH</sequence>
<dbReference type="GO" id="GO:0030515">
    <property type="term" value="F:snoRNA binding"/>
    <property type="evidence" value="ECO:0007669"/>
    <property type="project" value="TreeGrafter"/>
</dbReference>
<protein>
    <submittedName>
        <fullName evidence="3">Uncharacterized protein</fullName>
    </submittedName>
</protein>
<evidence type="ECO:0000256" key="1">
    <source>
        <dbReference type="ARBA" id="ARBA00007114"/>
    </source>
</evidence>
<dbReference type="PANTHER" id="PTHR12821">
    <property type="entry name" value="BYSTIN"/>
    <property type="match status" value="1"/>
</dbReference>
<dbReference type="GO" id="GO:0006364">
    <property type="term" value="P:rRNA processing"/>
    <property type="evidence" value="ECO:0007669"/>
    <property type="project" value="TreeGrafter"/>
</dbReference>
<feature type="region of interest" description="Disordered" evidence="2">
    <location>
        <begin position="1"/>
        <end position="126"/>
    </location>
</feature>
<reference evidence="3" key="1">
    <citation type="submission" date="2021-01" db="EMBL/GenBank/DDBJ databases">
        <authorList>
            <person name="Kaushik A."/>
        </authorList>
    </citation>
    <scope>NUCLEOTIDE SEQUENCE</scope>
    <source>
        <strain evidence="3">Type strain: AG8-Rh-89/</strain>
    </source>
</reference>
<proteinExistence type="inferred from homology"/>
<gene>
    <name evidence="3" type="ORF">RDB_LOCUS85557</name>
</gene>
<comment type="caution">
    <text evidence="3">The sequence shown here is derived from an EMBL/GenBank/DDBJ whole genome shotgun (WGS) entry which is preliminary data.</text>
</comment>
<evidence type="ECO:0000256" key="2">
    <source>
        <dbReference type="SAM" id="MobiDB-lite"/>
    </source>
</evidence>
<organism evidence="3 4">
    <name type="scientific">Rhizoctonia solani</name>
    <dbReference type="NCBI Taxonomy" id="456999"/>
    <lineage>
        <taxon>Eukaryota</taxon>
        <taxon>Fungi</taxon>
        <taxon>Dikarya</taxon>
        <taxon>Basidiomycota</taxon>
        <taxon>Agaricomycotina</taxon>
        <taxon>Agaricomycetes</taxon>
        <taxon>Cantharellales</taxon>
        <taxon>Ceratobasidiaceae</taxon>
        <taxon>Rhizoctonia</taxon>
    </lineage>
</organism>
<name>A0A8H3H817_9AGAM</name>
<dbReference type="GO" id="GO:0030688">
    <property type="term" value="C:preribosome, small subunit precursor"/>
    <property type="evidence" value="ECO:0007669"/>
    <property type="project" value="TreeGrafter"/>
</dbReference>
<evidence type="ECO:0000313" key="4">
    <source>
        <dbReference type="Proteomes" id="UP000663850"/>
    </source>
</evidence>
<evidence type="ECO:0000313" key="3">
    <source>
        <dbReference type="EMBL" id="CAE6491997.1"/>
    </source>
</evidence>